<name>A0A554NCD6_9EURY</name>
<proteinExistence type="predicted"/>
<dbReference type="EMBL" id="QMDX01000002">
    <property type="protein sequence ID" value="TSD15034.1"/>
    <property type="molecule type" value="Genomic_DNA"/>
</dbReference>
<sequence length="137" mass="14406">MADDLADHRDAILDLDDAASAGGDVPYLVDELRTAATTPERVAAGLVAYPLVVERLLLQVINVLVNGGDRSDADVVREARAALQAIPEEGATLLDAVCVDDGDWVTAQTAATDAIGTAYDEYASRLEELGLDPKPVC</sequence>
<keyword evidence="2" id="KW-1185">Reference proteome</keyword>
<reference evidence="1 2" key="1">
    <citation type="submission" date="2018-06" db="EMBL/GenBank/DDBJ databases">
        <title>Natronomonas sp. F16-60 a new haloarchaeon isolated from a solar saltern of Isla Cristina, Huelva, Spain.</title>
        <authorList>
            <person name="Duran-Viseras A."/>
            <person name="Sanchez-Porro C."/>
            <person name="Ventosa A."/>
        </authorList>
    </citation>
    <scope>NUCLEOTIDE SEQUENCE [LARGE SCALE GENOMIC DNA]</scope>
    <source>
        <strain evidence="1 2">F16-60</strain>
    </source>
</reference>
<gene>
    <name evidence="1" type="ORF">DP107_04005</name>
</gene>
<evidence type="ECO:0000313" key="2">
    <source>
        <dbReference type="Proteomes" id="UP000319894"/>
    </source>
</evidence>
<dbReference type="AlphaFoldDB" id="A0A554NCD6"/>
<evidence type="ECO:0000313" key="1">
    <source>
        <dbReference type="EMBL" id="TSD15034.1"/>
    </source>
</evidence>
<dbReference type="InParanoid" id="A0A554NCD6"/>
<dbReference type="Proteomes" id="UP000319894">
    <property type="component" value="Unassembled WGS sequence"/>
</dbReference>
<accession>A0A554NCD6</accession>
<comment type="caution">
    <text evidence="1">The sequence shown here is derived from an EMBL/GenBank/DDBJ whole genome shotgun (WGS) entry which is preliminary data.</text>
</comment>
<protein>
    <submittedName>
        <fullName evidence="1">Uncharacterized protein</fullName>
    </submittedName>
</protein>
<organism evidence="1 2">
    <name type="scientific">Haloglomus irregulare</name>
    <dbReference type="NCBI Taxonomy" id="2234134"/>
    <lineage>
        <taxon>Archaea</taxon>
        <taxon>Methanobacteriati</taxon>
        <taxon>Methanobacteriota</taxon>
        <taxon>Stenosarchaea group</taxon>
        <taxon>Halobacteria</taxon>
        <taxon>Halobacteriales</taxon>
        <taxon>Natronomonadaceae</taxon>
        <taxon>Haloglomus</taxon>
    </lineage>
</organism>